<proteinExistence type="predicted"/>
<reference evidence="7 8" key="1">
    <citation type="submission" date="2019-07" db="EMBL/GenBank/DDBJ databases">
        <authorList>
            <person name="Zhou L.-Y."/>
        </authorList>
    </citation>
    <scope>NUCLEOTIDE SEQUENCE [LARGE SCALE GENOMIC DNA]</scope>
    <source>
        <strain evidence="7 8">YIM 101269</strain>
    </source>
</reference>
<dbReference type="Pfam" id="PF01547">
    <property type="entry name" value="SBP_bac_1"/>
    <property type="match status" value="1"/>
</dbReference>
<evidence type="ECO:0000256" key="3">
    <source>
        <dbReference type="ARBA" id="ARBA00023136"/>
    </source>
</evidence>
<evidence type="ECO:0000256" key="4">
    <source>
        <dbReference type="ARBA" id="ARBA00023139"/>
    </source>
</evidence>
<evidence type="ECO:0000256" key="6">
    <source>
        <dbReference type="SAM" id="MobiDB-lite"/>
    </source>
</evidence>
<gene>
    <name evidence="7" type="ORF">FOJ82_14365</name>
</gene>
<evidence type="ECO:0000313" key="8">
    <source>
        <dbReference type="Proteomes" id="UP000317638"/>
    </source>
</evidence>
<evidence type="ECO:0000313" key="7">
    <source>
        <dbReference type="EMBL" id="TRY17031.1"/>
    </source>
</evidence>
<keyword evidence="1" id="KW-1003">Cell membrane</keyword>
<evidence type="ECO:0000256" key="5">
    <source>
        <dbReference type="ARBA" id="ARBA00023288"/>
    </source>
</evidence>
<keyword evidence="3" id="KW-0472">Membrane</keyword>
<organism evidence="7 8">
    <name type="scientific">Tessaracoccus rhinocerotis</name>
    <dbReference type="NCBI Taxonomy" id="1689449"/>
    <lineage>
        <taxon>Bacteria</taxon>
        <taxon>Bacillati</taxon>
        <taxon>Actinomycetota</taxon>
        <taxon>Actinomycetes</taxon>
        <taxon>Propionibacteriales</taxon>
        <taxon>Propionibacteriaceae</taxon>
        <taxon>Tessaracoccus</taxon>
    </lineage>
</organism>
<dbReference type="InterPro" id="IPR006059">
    <property type="entry name" value="SBP"/>
</dbReference>
<accession>A0A553JX36</accession>
<dbReference type="Proteomes" id="UP000317638">
    <property type="component" value="Unassembled WGS sequence"/>
</dbReference>
<dbReference type="Gene3D" id="3.40.190.10">
    <property type="entry name" value="Periplasmic binding protein-like II"/>
    <property type="match status" value="2"/>
</dbReference>
<dbReference type="CDD" id="cd13583">
    <property type="entry name" value="PBP2_AlgQ_like_4"/>
    <property type="match status" value="1"/>
</dbReference>
<keyword evidence="8" id="KW-1185">Reference proteome</keyword>
<dbReference type="SUPFAM" id="SSF53850">
    <property type="entry name" value="Periplasmic binding protein-like II"/>
    <property type="match status" value="1"/>
</dbReference>
<sequence>MYNAIPAARPARRRGARALVAGLTAAGLLLTACGSDEPGDEGGNDEPTAADFEGHDTGAMADYGIGTTFKATEPVEFSLFYRDHPNYPLQDDWLILEALEENQNVSFDIVSAPLSDWDQRKATVIGAGTDVPEIISVTYPGQEVSFIAGGAILPVSDYLEYLPNFTDKMEKWGLTEVIDNRLRQEDGKFYLLPGLRETIRAQYTYTVRADIWEELGLTLEPETFEEFAEQLRTVKEAYPDAWPLSDRWSANGPLEATLNFAAPSFGTHAGWGYGEGVTWDPEAEEYVYTGATDEYKALVEYYAGLVADGLMDPESLIQDDDQAIQKFGSGQSMAIAGNDQEVLRYRTTFEELGTDAEVAMIRVPAGPAGDLYAAGTRIQSGLMISADAAESDHFLTLLQFIDWLYYSDEGLEFSKWGIEGETYTKAEDGTRTLAEDIDINGLNEGAPKVLNVDFGFHNGVWMLEHGSTTELDLSMLRPEVVDFVESMSTKEEMPLPPAAPLTELEREQASLWQTALRDHVWQNTSQFILGQRPMSEWDAYVAELEGMSLQQYVDMFNEAQKRFAGEG</sequence>
<protein>
    <submittedName>
        <fullName evidence="7">Extracellular solute-binding protein</fullName>
    </submittedName>
</protein>
<evidence type="ECO:0000256" key="1">
    <source>
        <dbReference type="ARBA" id="ARBA00022475"/>
    </source>
</evidence>
<dbReference type="InterPro" id="IPR050490">
    <property type="entry name" value="Bact_solute-bd_prot1"/>
</dbReference>
<keyword evidence="2" id="KW-0732">Signal</keyword>
<dbReference type="OrthoDB" id="9787283at2"/>
<keyword evidence="4" id="KW-0564">Palmitate</keyword>
<keyword evidence="5" id="KW-0449">Lipoprotein</keyword>
<name>A0A553JX36_9ACTN</name>
<feature type="region of interest" description="Disordered" evidence="6">
    <location>
        <begin position="34"/>
        <end position="54"/>
    </location>
</feature>
<comment type="caution">
    <text evidence="7">The sequence shown here is derived from an EMBL/GenBank/DDBJ whole genome shotgun (WGS) entry which is preliminary data.</text>
</comment>
<dbReference type="PANTHER" id="PTHR43649:SF33">
    <property type="entry name" value="POLYGALACTURONAN_RHAMNOGALACTURONAN-BINDING PROTEIN YTCQ"/>
    <property type="match status" value="1"/>
</dbReference>
<dbReference type="PANTHER" id="PTHR43649">
    <property type="entry name" value="ARABINOSE-BINDING PROTEIN-RELATED"/>
    <property type="match status" value="1"/>
</dbReference>
<dbReference type="EMBL" id="VKKG01000006">
    <property type="protein sequence ID" value="TRY17031.1"/>
    <property type="molecule type" value="Genomic_DNA"/>
</dbReference>
<dbReference type="AlphaFoldDB" id="A0A553JX36"/>
<dbReference type="RefSeq" id="WP_143939174.1">
    <property type="nucleotide sequence ID" value="NZ_VKKG01000006.1"/>
</dbReference>
<evidence type="ECO:0000256" key="2">
    <source>
        <dbReference type="ARBA" id="ARBA00022729"/>
    </source>
</evidence>